<dbReference type="Proteomes" id="UP000321485">
    <property type="component" value="Unassembled WGS sequence"/>
</dbReference>
<organism evidence="2 3">
    <name type="scientific">Acidovorax delafieldii</name>
    <name type="common">Pseudomonas delafieldii</name>
    <dbReference type="NCBI Taxonomy" id="47920"/>
    <lineage>
        <taxon>Bacteria</taxon>
        <taxon>Pseudomonadati</taxon>
        <taxon>Pseudomonadota</taxon>
        <taxon>Betaproteobacteria</taxon>
        <taxon>Burkholderiales</taxon>
        <taxon>Comamonadaceae</taxon>
        <taxon>Acidovorax</taxon>
    </lineage>
</organism>
<dbReference type="EMBL" id="VJWE01000016">
    <property type="protein sequence ID" value="TWG34749.1"/>
    <property type="molecule type" value="Genomic_DNA"/>
</dbReference>
<evidence type="ECO:0000256" key="1">
    <source>
        <dbReference type="SAM" id="MobiDB-lite"/>
    </source>
</evidence>
<feature type="compositionally biased region" description="Basic and acidic residues" evidence="1">
    <location>
        <begin position="1"/>
        <end position="52"/>
    </location>
</feature>
<accession>A0A561XF54</accession>
<sequence length="68" mass="7808">MSVERRGSMDRRTGKDRRQEEKGPPTNFERRRAIEARQPELTELHMSEDELKALGFAPTPKGSPRKTG</sequence>
<name>A0A561XF54_ACIDE</name>
<feature type="region of interest" description="Disordered" evidence="1">
    <location>
        <begin position="1"/>
        <end position="68"/>
    </location>
</feature>
<gene>
    <name evidence="2" type="ORF">ATF69_3756</name>
</gene>
<proteinExistence type="predicted"/>
<evidence type="ECO:0000313" key="3">
    <source>
        <dbReference type="Proteomes" id="UP000321485"/>
    </source>
</evidence>
<evidence type="ECO:0000313" key="2">
    <source>
        <dbReference type="EMBL" id="TWG34749.1"/>
    </source>
</evidence>
<reference evidence="2 3" key="1">
    <citation type="journal article" date="2015" name="Stand. Genomic Sci.">
        <title>Genomic Encyclopedia of Bacterial and Archaeal Type Strains, Phase III: the genomes of soil and plant-associated and newly described type strains.</title>
        <authorList>
            <person name="Whitman W.B."/>
            <person name="Woyke T."/>
            <person name="Klenk H.P."/>
            <person name="Zhou Y."/>
            <person name="Lilburn T.G."/>
            <person name="Beck B.J."/>
            <person name="De Vos P."/>
            <person name="Vandamme P."/>
            <person name="Eisen J.A."/>
            <person name="Garrity G."/>
            <person name="Hugenholtz P."/>
            <person name="Kyrpides N.C."/>
        </authorList>
    </citation>
    <scope>NUCLEOTIDE SEQUENCE [LARGE SCALE GENOMIC DNA]</scope>
    <source>
        <strain evidence="2 3">DSM 64</strain>
    </source>
</reference>
<protein>
    <submittedName>
        <fullName evidence="2">Uncharacterized protein</fullName>
    </submittedName>
</protein>
<comment type="caution">
    <text evidence="2">The sequence shown here is derived from an EMBL/GenBank/DDBJ whole genome shotgun (WGS) entry which is preliminary data.</text>
</comment>
<dbReference type="AlphaFoldDB" id="A0A561XF54"/>